<evidence type="ECO:0000256" key="14">
    <source>
        <dbReference type="ARBA" id="ARBA00082665"/>
    </source>
</evidence>
<comment type="function">
    <text evidence="11">Catalyzes the adenosylmethionine-dependent methylation of the exocyclic amino group (N(2)) of guanosine at position 10 of various tRNAs. Acts via a two-step process that leads to the formation of either N(2)-monomethyl (m(2)G) or N(2)-dimethylguanosine (m(2)(2)G).</text>
</comment>
<evidence type="ECO:0000256" key="3">
    <source>
        <dbReference type="ARBA" id="ARBA00022490"/>
    </source>
</evidence>
<accession>A0A343TLI4</accession>
<evidence type="ECO:0000256" key="6">
    <source>
        <dbReference type="ARBA" id="ARBA00022679"/>
    </source>
</evidence>
<evidence type="ECO:0000256" key="1">
    <source>
        <dbReference type="ARBA" id="ARBA00004496"/>
    </source>
</evidence>
<dbReference type="AlphaFoldDB" id="A0A343TLI4"/>
<dbReference type="InterPro" id="IPR029063">
    <property type="entry name" value="SAM-dependent_MTases_sf"/>
</dbReference>
<reference evidence="17" key="1">
    <citation type="submission" date="2017-11" db="EMBL/GenBank/DDBJ databases">
        <title>Phenotypic and genomic properties of facultatively anaerobic sulfur-reducing natronoarchaea from hypersaline soda lakes.</title>
        <authorList>
            <person name="Sorokin D.Y."/>
            <person name="Kublanov I.V."/>
            <person name="Roman P."/>
            <person name="Sinninghe Damste J.S."/>
            <person name="Golyshin P.N."/>
            <person name="Rojo D."/>
            <person name="Ciordia S."/>
            <person name="Mena M.D.C."/>
            <person name="Ferrer M."/>
            <person name="Messina E."/>
            <person name="Smedile F."/>
            <person name="La Spada G."/>
            <person name="La Cono V."/>
            <person name="Yakimov M.M."/>
        </authorList>
    </citation>
    <scope>NUCLEOTIDE SEQUENCE [LARGE SCALE GENOMIC DNA]</scope>
    <source>
        <strain evidence="17">AArc-Sl</strain>
    </source>
</reference>
<evidence type="ECO:0000256" key="7">
    <source>
        <dbReference type="ARBA" id="ARBA00022691"/>
    </source>
</evidence>
<dbReference type="PANTHER" id="PTHR14911">
    <property type="entry name" value="THUMP DOMAIN-CONTAINING"/>
    <property type="match status" value="1"/>
</dbReference>
<dbReference type="Gene3D" id="3.40.50.150">
    <property type="entry name" value="Vaccinia Virus protein VP39"/>
    <property type="match status" value="1"/>
</dbReference>
<evidence type="ECO:0000256" key="8">
    <source>
        <dbReference type="ARBA" id="ARBA00022694"/>
    </source>
</evidence>
<dbReference type="InterPro" id="IPR000241">
    <property type="entry name" value="RlmKL-like_Mtase"/>
</dbReference>
<dbReference type="InterPro" id="IPR053943">
    <property type="entry name" value="RlmKL-like_Mtase_CS"/>
</dbReference>
<evidence type="ECO:0000259" key="15">
    <source>
        <dbReference type="Pfam" id="PF01170"/>
    </source>
</evidence>
<dbReference type="GO" id="GO:0030488">
    <property type="term" value="P:tRNA methylation"/>
    <property type="evidence" value="ECO:0007669"/>
    <property type="project" value="TreeGrafter"/>
</dbReference>
<comment type="subcellular location">
    <subcellularLocation>
        <location evidence="1">Cytoplasm</location>
    </subcellularLocation>
</comment>
<evidence type="ECO:0000313" key="17">
    <source>
        <dbReference type="Proteomes" id="UP000263012"/>
    </source>
</evidence>
<dbReference type="KEGG" id="hdf:AArcSl_2334"/>
<feature type="domain" description="Ribosomal RNA large subunit methyltransferase K/L-like methyltransferase" evidence="15">
    <location>
        <begin position="172"/>
        <end position="318"/>
    </location>
</feature>
<sequence>MYGLELAGEEDVFAAYEAKSAAAGVELVAPGLATAGSVTDRVETLAYTRNAIELIGRTDADVGSARALLQAAPIERQGTVAVRARDVRGTSEISTQQAERELGSVLVDRGFAVDLDDPDHLLRVLFSSGVVDADEVAIGPVPDVVGESVDVCLVGWLAAESARDFTERKPTDRPFFQPGSMAPIDARAYANVAGAGRGRLVVDPMCGTGGVLIEAGLVGSRVLGIDAQEKMVRGTRENLETYLPESAEFGVVRGDATALPLCDSGTPDAVDAVVFDAPYGRQSKIARHELAALVEGALADAHRICRSDGRTVLVADRSWREAAISTGWELEAVFRRPVHRSLDRYVHVLSEADDPPLEDPL</sequence>
<evidence type="ECO:0000256" key="4">
    <source>
        <dbReference type="ARBA" id="ARBA00022555"/>
    </source>
</evidence>
<dbReference type="Proteomes" id="UP000263012">
    <property type="component" value="Chromosome"/>
</dbReference>
<dbReference type="PANTHER" id="PTHR14911:SF21">
    <property type="entry name" value="N2-METHYLGUANOSINE TRNA METHYLTRANSFERASE"/>
    <property type="match status" value="1"/>
</dbReference>
<evidence type="ECO:0000256" key="9">
    <source>
        <dbReference type="ARBA" id="ARBA00022884"/>
    </source>
</evidence>
<keyword evidence="6 16" id="KW-0808">Transferase</keyword>
<keyword evidence="4" id="KW-0820">tRNA-binding</keyword>
<dbReference type="PROSITE" id="PS01261">
    <property type="entry name" value="UPF0020"/>
    <property type="match status" value="1"/>
</dbReference>
<keyword evidence="8" id="KW-0819">tRNA processing</keyword>
<evidence type="ECO:0000256" key="12">
    <source>
        <dbReference type="ARBA" id="ARBA00061338"/>
    </source>
</evidence>
<evidence type="ECO:0000256" key="10">
    <source>
        <dbReference type="ARBA" id="ARBA00051883"/>
    </source>
</evidence>
<proteinExistence type="inferred from homology"/>
<keyword evidence="17" id="KW-1185">Reference proteome</keyword>
<evidence type="ECO:0000256" key="2">
    <source>
        <dbReference type="ARBA" id="ARBA00011245"/>
    </source>
</evidence>
<name>A0A343TLI4_9EURY</name>
<comment type="catalytic activity">
    <reaction evidence="10">
        <text>guanosine(10) in tRNA + 2 S-adenosyl-L-methionine = N(2)-dimethylguanosine(10) in tRNA + 2 S-adenosyl-L-homocysteine + 2 H(+)</text>
        <dbReference type="Rhea" id="RHEA:43124"/>
        <dbReference type="Rhea" id="RHEA-COMP:10355"/>
        <dbReference type="Rhea" id="RHEA-COMP:10358"/>
        <dbReference type="ChEBI" id="CHEBI:15378"/>
        <dbReference type="ChEBI" id="CHEBI:57856"/>
        <dbReference type="ChEBI" id="CHEBI:59789"/>
        <dbReference type="ChEBI" id="CHEBI:74269"/>
        <dbReference type="ChEBI" id="CHEBI:74513"/>
        <dbReference type="EC" id="2.1.1.213"/>
    </reaction>
</comment>
<protein>
    <recommendedName>
        <fullName evidence="13">tRNA (guanine(10)-N(2))-dimethyltransferase</fullName>
        <ecNumber evidence="13">2.1.1.213</ecNumber>
    </recommendedName>
    <alternativeName>
        <fullName evidence="14">tRNA:G10 dimethyltransferase</fullName>
    </alternativeName>
</protein>
<dbReference type="Pfam" id="PF01170">
    <property type="entry name" value="UPF0020"/>
    <property type="match status" value="1"/>
</dbReference>
<evidence type="ECO:0000256" key="11">
    <source>
        <dbReference type="ARBA" id="ARBA00054380"/>
    </source>
</evidence>
<evidence type="ECO:0000313" key="16">
    <source>
        <dbReference type="EMBL" id="AUX09956.1"/>
    </source>
</evidence>
<keyword evidence="3" id="KW-0963">Cytoplasm</keyword>
<comment type="similarity">
    <text evidence="12">Belongs to the methyltransferase superfamily. Trm-G10 family.</text>
</comment>
<evidence type="ECO:0000256" key="13">
    <source>
        <dbReference type="ARBA" id="ARBA00066936"/>
    </source>
</evidence>
<dbReference type="RefSeq" id="WP_119819382.1">
    <property type="nucleotide sequence ID" value="NZ_CP025066.1"/>
</dbReference>
<keyword evidence="9" id="KW-0694">RNA-binding</keyword>
<dbReference type="FunFam" id="3.40.50.150:FF:000251">
    <property type="entry name" value="Putative RNA methylase"/>
    <property type="match status" value="1"/>
</dbReference>
<dbReference type="SUPFAM" id="SSF143437">
    <property type="entry name" value="THUMP domain-like"/>
    <property type="match status" value="1"/>
</dbReference>
<gene>
    <name evidence="16" type="ORF">AArcSl_2334</name>
</gene>
<evidence type="ECO:0000256" key="5">
    <source>
        <dbReference type="ARBA" id="ARBA00022603"/>
    </source>
</evidence>
<dbReference type="GO" id="GO:0000049">
    <property type="term" value="F:tRNA binding"/>
    <property type="evidence" value="ECO:0007669"/>
    <property type="project" value="UniProtKB-KW"/>
</dbReference>
<dbReference type="GO" id="GO:0160101">
    <property type="term" value="F:tRNA (guanine(10)-N2)-dimethyltransferase activity"/>
    <property type="evidence" value="ECO:0007669"/>
    <property type="project" value="UniProtKB-EC"/>
</dbReference>
<dbReference type="GeneID" id="37878691"/>
<keyword evidence="5 16" id="KW-0489">Methyltransferase</keyword>
<dbReference type="EC" id="2.1.1.213" evidence="13"/>
<organism evidence="16 17">
    <name type="scientific">Halalkaliarchaeum desulfuricum</name>
    <dbReference type="NCBI Taxonomy" id="2055893"/>
    <lineage>
        <taxon>Archaea</taxon>
        <taxon>Methanobacteriati</taxon>
        <taxon>Methanobacteriota</taxon>
        <taxon>Stenosarchaea group</taxon>
        <taxon>Halobacteria</taxon>
        <taxon>Halobacteriales</taxon>
        <taxon>Haloferacaceae</taxon>
        <taxon>Halalkaliarchaeum</taxon>
    </lineage>
</organism>
<dbReference type="SUPFAM" id="SSF53335">
    <property type="entry name" value="S-adenosyl-L-methionine-dependent methyltransferases"/>
    <property type="match status" value="1"/>
</dbReference>
<keyword evidence="7" id="KW-0949">S-adenosyl-L-methionine</keyword>
<dbReference type="CDD" id="cd02440">
    <property type="entry name" value="AdoMet_MTases"/>
    <property type="match status" value="1"/>
</dbReference>
<dbReference type="EMBL" id="CP025066">
    <property type="protein sequence ID" value="AUX09956.1"/>
    <property type="molecule type" value="Genomic_DNA"/>
</dbReference>
<dbReference type="GO" id="GO:0005737">
    <property type="term" value="C:cytoplasm"/>
    <property type="evidence" value="ECO:0007669"/>
    <property type="project" value="UniProtKB-SubCell"/>
</dbReference>
<comment type="subunit">
    <text evidence="2">Monomer.</text>
</comment>